<evidence type="ECO:0000313" key="7">
    <source>
        <dbReference type="Proteomes" id="UP000050139"/>
    </source>
</evidence>
<dbReference type="Proteomes" id="UP000050139">
    <property type="component" value="Unassembled WGS sequence"/>
</dbReference>
<dbReference type="EMBL" id="COPH01000001">
    <property type="protein sequence ID" value="CLV43990.1"/>
    <property type="molecule type" value="Genomic_DNA"/>
</dbReference>
<evidence type="ECO:0000313" key="4">
    <source>
        <dbReference type="EMBL" id="OMH60220.1"/>
    </source>
</evidence>
<evidence type="ECO:0000313" key="3">
    <source>
        <dbReference type="EMBL" id="MBP0684234.1"/>
    </source>
</evidence>
<sequence length="64" mass="6557">MLEKCPHASVDCGASKIGITDNDPATATNRRLASTIRKPPIEHAAGPLGSTSRAGHRSYGGVAS</sequence>
<reference evidence="4 8" key="4">
    <citation type="submission" date="2017-02" db="EMBL/GenBank/DDBJ databases">
        <title>Protein polymorphisms may explain contrasting epidemiological fitness of two variants of a multidrug-resistant Mycobacterium tuberculosis strain.</title>
        <authorList>
            <person name="Bigi M.M."/>
            <person name="Lopez B."/>
            <person name="Blanco F.C."/>
            <person name="Sasiain M.C."/>
            <person name="De La Barrera S."/>
            <person name="Ritacco V."/>
            <person name="Bigi F."/>
            <person name="Soria M.A."/>
        </authorList>
    </citation>
    <scope>NUCLEOTIDE SEQUENCE [LARGE SCALE GENOMIC DNA]</scope>
    <source>
        <strain evidence="4 8">6548</strain>
    </source>
</reference>
<evidence type="ECO:0000313" key="5">
    <source>
        <dbReference type="EMBL" id="REQ47733.1"/>
    </source>
</evidence>
<dbReference type="EMBL" id="LWDQ01000001">
    <property type="protein sequence ID" value="OMH60220.1"/>
    <property type="molecule type" value="Genomic_DNA"/>
</dbReference>
<evidence type="ECO:0000313" key="2">
    <source>
        <dbReference type="EMBL" id="CLV43990.1"/>
    </source>
</evidence>
<dbReference type="Proteomes" id="UP000671119">
    <property type="component" value="Unassembled WGS sequence"/>
</dbReference>
<reference evidence="5" key="5">
    <citation type="submission" date="2018-07" db="EMBL/GenBank/DDBJ databases">
        <authorList>
            <person name="Shah S."/>
            <person name="Brown T."/>
            <person name="Auld S."/>
            <person name="Bratton K."/>
            <person name="Narechania A."/>
            <person name="Mathema B."/>
            <person name="Gandhi N."/>
        </authorList>
    </citation>
    <scope>NUCLEOTIDE SEQUENCE</scope>
    <source>
        <strain evidence="5">32301_S10</strain>
    </source>
</reference>
<dbReference type="RefSeq" id="WP_003902159.1">
    <property type="nucleotide sequence ID" value="NZ_COND01000008.1"/>
</dbReference>
<evidence type="ECO:0000313" key="9">
    <source>
        <dbReference type="Proteomes" id="UP000256381"/>
    </source>
</evidence>
<dbReference type="Proteomes" id="UP000256381">
    <property type="component" value="Unassembled WGS sequence"/>
</dbReference>
<dbReference type="EMBL" id="QTBD01000235">
    <property type="protein sequence ID" value="REQ47733.1"/>
    <property type="molecule type" value="Genomic_DNA"/>
</dbReference>
<reference evidence="5 9" key="3">
    <citation type="journal article" date="2017" name="N. Engl. J. Med.">
        <title>Transmission of Extensively Drug-Resistant Tuberculosis in South Africa.</title>
        <authorList>
            <person name="Shah N.S."/>
            <person name="Auld S.C."/>
            <person name="Brust J.C."/>
            <person name="Mathema B."/>
            <person name="Ismail N."/>
            <person name="Moodley P."/>
            <person name="Mlisana K."/>
            <person name="Allana S."/>
            <person name="Campbell A."/>
            <person name="Mthiyane T."/>
            <person name="Morris N."/>
            <person name="Mpangase P."/>
            <person name="van der Meulen H."/>
            <person name="Omar S.V."/>
            <person name="Brown T.S."/>
            <person name="Narechania A."/>
            <person name="Shaskina E."/>
            <person name="Kapwata T."/>
            <person name="Kreiswirth B."/>
            <person name="Gandhi N.R."/>
        </authorList>
    </citation>
    <scope>NUCLEOTIDE SEQUENCE [LARGE SCALE GENOMIC DNA]</scope>
    <source>
        <strain evidence="5 9">32301_S10</strain>
    </source>
</reference>
<evidence type="ECO:0000313" key="6">
    <source>
        <dbReference type="EMBL" id="VCU50561.1"/>
    </source>
</evidence>
<gene>
    <name evidence="4" type="ORF">A4S10_02393</name>
    <name evidence="6" type="ORF">DKC2_2406</name>
    <name evidence="5" type="ORF">DSJ38_21950</name>
    <name evidence="2" type="ORF">ERS094118_00123</name>
    <name evidence="3" type="ORF">J8J21_14125</name>
</gene>
<evidence type="ECO:0000313" key="8">
    <source>
        <dbReference type="Proteomes" id="UP000189452"/>
    </source>
</evidence>
<reference evidence="2 7" key="1">
    <citation type="submission" date="2015-03" db="EMBL/GenBank/DDBJ databases">
        <authorList>
            <consortium name="Pathogen Informatics"/>
            <person name="Murphy D."/>
        </authorList>
    </citation>
    <scope>NUCLEOTIDE SEQUENCE [LARGE SCALE GENOMIC DNA]</scope>
    <source>
        <strain evidence="2 7">0268S</strain>
    </source>
</reference>
<reference evidence="6 10" key="6">
    <citation type="submission" date="2018-08" db="EMBL/GenBank/DDBJ databases">
        <authorList>
            <person name="Fokvardsen B D."/>
            <person name="Norman A."/>
        </authorList>
    </citation>
    <scope>NUCLEOTIDE SEQUENCE [LARGE SCALE GENOMIC DNA]</scope>
    <source>
        <strain evidence="6 10">DKC2</strain>
    </source>
</reference>
<reference evidence="3 11" key="7">
    <citation type="submission" date="2021-03" db="EMBL/GenBank/DDBJ databases">
        <title>Whole Genome Sequencing of Mycobacterium tuberculosis clinical isolates from Arunachal Pradesh, India.</title>
        <authorList>
            <person name="Singh S."/>
            <person name="Mudliar S.R."/>
            <person name="Kulsum U."/>
            <person name="Rufai S.B."/>
            <person name="Singh P.K."/>
            <person name="Umpo M."/>
            <person name="Nyori M."/>
        </authorList>
    </citation>
    <scope>NUCLEOTIDE SEQUENCE [LARGE SCALE GENOMIC DNA]</scope>
    <source>
        <strain evidence="3 11">OMICS/BPL/0142/20/SP</strain>
    </source>
</reference>
<dbReference type="SMR" id="A0A045IT21"/>
<evidence type="ECO:0000313" key="10">
    <source>
        <dbReference type="Proteomes" id="UP000300237"/>
    </source>
</evidence>
<name>A0A045IT21_MYCTX</name>
<organism evidence="2 7">
    <name type="scientific">Mycobacterium tuberculosis</name>
    <dbReference type="NCBI Taxonomy" id="1773"/>
    <lineage>
        <taxon>Bacteria</taxon>
        <taxon>Bacillati</taxon>
        <taxon>Actinomycetota</taxon>
        <taxon>Actinomycetes</taxon>
        <taxon>Mycobacteriales</taxon>
        <taxon>Mycobacteriaceae</taxon>
        <taxon>Mycobacterium</taxon>
        <taxon>Mycobacterium tuberculosis complex</taxon>
    </lineage>
</organism>
<dbReference type="GeneID" id="45427985"/>
<reference evidence="4 8" key="2">
    <citation type="submission" date="2016-04" db="EMBL/GenBank/DDBJ databases">
        <authorList>
            <person name="Bigi M."/>
            <person name="Bigi F."/>
            <person name="Soria M.A."/>
        </authorList>
    </citation>
    <scope>NUCLEOTIDE SEQUENCE [LARGE SCALE GENOMIC DNA]</scope>
    <source>
        <strain evidence="4 8">6548</strain>
    </source>
</reference>
<dbReference type="Proteomes" id="UP000300237">
    <property type="component" value="Chromosome"/>
</dbReference>
<evidence type="ECO:0000256" key="1">
    <source>
        <dbReference type="SAM" id="MobiDB-lite"/>
    </source>
</evidence>
<accession>A0A045IT21</accession>
<protein>
    <submittedName>
        <fullName evidence="2">Uncharacterized protein</fullName>
    </submittedName>
</protein>
<dbReference type="AlphaFoldDB" id="A0A045IT21"/>
<dbReference type="EMBL" id="LR027516">
    <property type="protein sequence ID" value="VCU50561.1"/>
    <property type="molecule type" value="Genomic_DNA"/>
</dbReference>
<dbReference type="Proteomes" id="UP000189452">
    <property type="component" value="Chromosome"/>
</dbReference>
<proteinExistence type="predicted"/>
<dbReference type="EMBL" id="JAGIZI010000022">
    <property type="protein sequence ID" value="MBP0684234.1"/>
    <property type="molecule type" value="Genomic_DNA"/>
</dbReference>
<evidence type="ECO:0000313" key="11">
    <source>
        <dbReference type="Proteomes" id="UP000671119"/>
    </source>
</evidence>
<feature type="region of interest" description="Disordered" evidence="1">
    <location>
        <begin position="35"/>
        <end position="64"/>
    </location>
</feature>